<evidence type="ECO:0000256" key="4">
    <source>
        <dbReference type="ARBA" id="ARBA00022692"/>
    </source>
</evidence>
<dbReference type="InterPro" id="IPR050360">
    <property type="entry name" value="MFS_Sugar_Transporters"/>
</dbReference>
<evidence type="ECO:0000256" key="3">
    <source>
        <dbReference type="ARBA" id="ARBA00022448"/>
    </source>
</evidence>
<comment type="similarity">
    <text evidence="2 7">Belongs to the major facilitator superfamily. Sugar transporter (TC 2.A.1.1) family.</text>
</comment>
<dbReference type="EMBL" id="CAUWAG010000018">
    <property type="protein sequence ID" value="CAJ2511448.1"/>
    <property type="molecule type" value="Genomic_DNA"/>
</dbReference>
<feature type="transmembrane region" description="Helical" evidence="8">
    <location>
        <begin position="100"/>
        <end position="120"/>
    </location>
</feature>
<feature type="transmembrane region" description="Helical" evidence="8">
    <location>
        <begin position="448"/>
        <end position="469"/>
    </location>
</feature>
<feature type="transmembrane region" description="Helical" evidence="8">
    <location>
        <begin position="126"/>
        <end position="147"/>
    </location>
</feature>
<sequence length="534" mass="58890">MKPISAPFTVFTDRMRGRGDKTKWIEYMITAACAIGNMLFGYDQGVMGGFLTSAPFEKTFPEISNGNATLQGLTVAIYEIGCAVGALSVILGGDRFGRRITVMLGQTILIVGSILQASSYSLAQLIVGRIVTGVGNGMAVAVLPTWNAECSRAENRGRAVLWQLNVNILGIAIAYWVDYGVNQSAATANTGWAWRFPLALQIVFALITIFLSFFLPESPRVLVRLRRLDDARDVMDMLSVVEDPDLRAEETSLAMSFIKQNLDEEAETETGWGDIFTQGRPRFFQRMVLAVVSLCMLQISGINLITYYAPVIFENTLGMSRNTSLLVTGFNGLEYWLATFIPIPLVDRIGRRPIMLVCAVGQSLSMAVLAITISYPDNKTAGYVAAVFLFVFNTFLAIGFDGIPFLLPVELTPLQTRGKSVAIANGFFWLFNFLIVMVSPLMISNLKYGTYIVWTATNACFLPIVYFLIPETAKASLEDIDIFFEENPKWIIGPGSSKKLAAIMSNREANERSAKESDLVAKDKVEAIEDIKMQ</sequence>
<dbReference type="Proteomes" id="UP001295740">
    <property type="component" value="Unassembled WGS sequence"/>
</dbReference>
<evidence type="ECO:0000256" key="8">
    <source>
        <dbReference type="SAM" id="Phobius"/>
    </source>
</evidence>
<gene>
    <name evidence="10" type="ORF">KHLLAP_LOCUS11916</name>
</gene>
<dbReference type="Gene3D" id="1.20.1250.20">
    <property type="entry name" value="MFS general substrate transporter like domains"/>
    <property type="match status" value="1"/>
</dbReference>
<dbReference type="Pfam" id="PF00083">
    <property type="entry name" value="Sugar_tr"/>
    <property type="match status" value="1"/>
</dbReference>
<evidence type="ECO:0000313" key="11">
    <source>
        <dbReference type="Proteomes" id="UP001295740"/>
    </source>
</evidence>
<evidence type="ECO:0000256" key="6">
    <source>
        <dbReference type="ARBA" id="ARBA00023136"/>
    </source>
</evidence>
<feature type="transmembrane region" description="Helical" evidence="8">
    <location>
        <begin position="288"/>
        <end position="313"/>
    </location>
</feature>
<feature type="transmembrane region" description="Helical" evidence="8">
    <location>
        <begin position="421"/>
        <end position="442"/>
    </location>
</feature>
<reference evidence="10" key="1">
    <citation type="submission" date="2023-10" db="EMBL/GenBank/DDBJ databases">
        <authorList>
            <person name="Hackl T."/>
        </authorList>
    </citation>
    <scope>NUCLEOTIDE SEQUENCE</scope>
</reference>
<dbReference type="InterPro" id="IPR036259">
    <property type="entry name" value="MFS_trans_sf"/>
</dbReference>
<keyword evidence="6 8" id="KW-0472">Membrane</keyword>
<evidence type="ECO:0000256" key="1">
    <source>
        <dbReference type="ARBA" id="ARBA00004141"/>
    </source>
</evidence>
<comment type="caution">
    <text evidence="10">The sequence shown here is derived from an EMBL/GenBank/DDBJ whole genome shotgun (WGS) entry which is preliminary data.</text>
</comment>
<keyword evidence="5 8" id="KW-1133">Transmembrane helix</keyword>
<feature type="transmembrane region" description="Helical" evidence="8">
    <location>
        <begin position="159"/>
        <end position="177"/>
    </location>
</feature>
<comment type="subcellular location">
    <subcellularLocation>
        <location evidence="1">Membrane</location>
        <topology evidence="1">Multi-pass membrane protein</topology>
    </subcellularLocation>
</comment>
<dbReference type="PRINTS" id="PR00171">
    <property type="entry name" value="SUGRTRNSPORT"/>
</dbReference>
<evidence type="ECO:0000256" key="7">
    <source>
        <dbReference type="RuleBase" id="RU003346"/>
    </source>
</evidence>
<dbReference type="PANTHER" id="PTHR48022">
    <property type="entry name" value="PLASTIDIC GLUCOSE TRANSPORTER 4"/>
    <property type="match status" value="1"/>
</dbReference>
<dbReference type="InterPro" id="IPR003663">
    <property type="entry name" value="Sugar/inositol_transpt"/>
</dbReference>
<dbReference type="PROSITE" id="PS50850">
    <property type="entry name" value="MFS"/>
    <property type="match status" value="1"/>
</dbReference>
<evidence type="ECO:0000259" key="9">
    <source>
        <dbReference type="PROSITE" id="PS50850"/>
    </source>
</evidence>
<organism evidence="10 11">
    <name type="scientific">Anthostomella pinea</name>
    <dbReference type="NCBI Taxonomy" id="933095"/>
    <lineage>
        <taxon>Eukaryota</taxon>
        <taxon>Fungi</taxon>
        <taxon>Dikarya</taxon>
        <taxon>Ascomycota</taxon>
        <taxon>Pezizomycotina</taxon>
        <taxon>Sordariomycetes</taxon>
        <taxon>Xylariomycetidae</taxon>
        <taxon>Xylariales</taxon>
        <taxon>Xylariaceae</taxon>
        <taxon>Anthostomella</taxon>
    </lineage>
</organism>
<dbReference type="SUPFAM" id="SSF103473">
    <property type="entry name" value="MFS general substrate transporter"/>
    <property type="match status" value="1"/>
</dbReference>
<keyword evidence="3 7" id="KW-0813">Transport</keyword>
<evidence type="ECO:0000313" key="10">
    <source>
        <dbReference type="EMBL" id="CAJ2511448.1"/>
    </source>
</evidence>
<dbReference type="NCBIfam" id="TIGR00879">
    <property type="entry name" value="SP"/>
    <property type="match status" value="1"/>
</dbReference>
<feature type="domain" description="Major facilitator superfamily (MFS) profile" evidence="9">
    <location>
        <begin position="29"/>
        <end position="473"/>
    </location>
</feature>
<dbReference type="InterPro" id="IPR005828">
    <property type="entry name" value="MFS_sugar_transport-like"/>
</dbReference>
<evidence type="ECO:0000256" key="2">
    <source>
        <dbReference type="ARBA" id="ARBA00010992"/>
    </source>
</evidence>
<proteinExistence type="inferred from homology"/>
<dbReference type="InterPro" id="IPR020846">
    <property type="entry name" value="MFS_dom"/>
</dbReference>
<dbReference type="GO" id="GO:0005351">
    <property type="term" value="F:carbohydrate:proton symporter activity"/>
    <property type="evidence" value="ECO:0007669"/>
    <property type="project" value="TreeGrafter"/>
</dbReference>
<keyword evidence="4 8" id="KW-0812">Transmembrane</keyword>
<dbReference type="PANTHER" id="PTHR48022:SF28">
    <property type="entry name" value="MAJOR FACILITATOR SUPERFAMILY (MFS) PROFILE DOMAIN-CONTAINING PROTEIN-RELATED"/>
    <property type="match status" value="1"/>
</dbReference>
<feature type="transmembrane region" description="Helical" evidence="8">
    <location>
        <begin position="353"/>
        <end position="375"/>
    </location>
</feature>
<accession>A0AAI8YNN6</accession>
<feature type="transmembrane region" description="Helical" evidence="8">
    <location>
        <begin position="325"/>
        <end position="346"/>
    </location>
</feature>
<feature type="transmembrane region" description="Helical" evidence="8">
    <location>
        <begin position="24"/>
        <end position="42"/>
    </location>
</feature>
<feature type="transmembrane region" description="Helical" evidence="8">
    <location>
        <begin position="197"/>
        <end position="216"/>
    </location>
</feature>
<protein>
    <submittedName>
        <fullName evidence="10">Uu.00g070730.m01.CDS01</fullName>
    </submittedName>
</protein>
<feature type="transmembrane region" description="Helical" evidence="8">
    <location>
        <begin position="381"/>
        <end position="409"/>
    </location>
</feature>
<feature type="transmembrane region" description="Helical" evidence="8">
    <location>
        <begin position="75"/>
        <end position="93"/>
    </location>
</feature>
<dbReference type="GO" id="GO:0016020">
    <property type="term" value="C:membrane"/>
    <property type="evidence" value="ECO:0007669"/>
    <property type="project" value="UniProtKB-SubCell"/>
</dbReference>
<keyword evidence="11" id="KW-1185">Reference proteome</keyword>
<evidence type="ECO:0000256" key="5">
    <source>
        <dbReference type="ARBA" id="ARBA00022989"/>
    </source>
</evidence>
<dbReference type="AlphaFoldDB" id="A0AAI8YNN6"/>
<name>A0AAI8YNN6_9PEZI</name>